<reference evidence="3" key="1">
    <citation type="journal article" date="2019" name="Int. J. Syst. Evol. Microbiol.">
        <title>The Global Catalogue of Microorganisms (GCM) 10K type strain sequencing project: providing services to taxonomists for standard genome sequencing and annotation.</title>
        <authorList>
            <consortium name="The Broad Institute Genomics Platform"/>
            <consortium name="The Broad Institute Genome Sequencing Center for Infectious Disease"/>
            <person name="Wu L."/>
            <person name="Ma J."/>
        </authorList>
    </citation>
    <scope>NUCLEOTIDE SEQUENCE [LARGE SCALE GENOMIC DNA]</scope>
    <source>
        <strain evidence="3">KCTC 42247</strain>
    </source>
</reference>
<dbReference type="Proteomes" id="UP001597418">
    <property type="component" value="Unassembled WGS sequence"/>
</dbReference>
<evidence type="ECO:0000313" key="2">
    <source>
        <dbReference type="EMBL" id="MFD2742071.1"/>
    </source>
</evidence>
<dbReference type="InterPro" id="IPR002123">
    <property type="entry name" value="Plipid/glycerol_acylTrfase"/>
</dbReference>
<keyword evidence="2" id="KW-0012">Acyltransferase</keyword>
<dbReference type="InterPro" id="IPR045746">
    <property type="entry name" value="ACT14924-like_Acyltransf_dom"/>
</dbReference>
<dbReference type="RefSeq" id="WP_066753429.1">
    <property type="nucleotide sequence ID" value="NZ_JBHUMB010000005.1"/>
</dbReference>
<dbReference type="SUPFAM" id="SSF69593">
    <property type="entry name" value="Glycerol-3-phosphate (1)-acyltransferase"/>
    <property type="match status" value="1"/>
</dbReference>
<dbReference type="Pfam" id="PF19576">
    <property type="entry name" value="Acyltransf_2"/>
    <property type="match status" value="1"/>
</dbReference>
<sequence>MRSVEQDKFIEIRSVIHKKNPTLAKWIPKPLMSYLQRVIHEDDINYIMREYKDDYGLDFVDSLLEELGVKVILEGAEHIPLNDSVIFASNHPLGGLDGVAFMQAIGRYRKDVKFLVNDILLNVRNLEPLFIPVNKLGGQSKSGIAAIEHAYASDQALLVFPAGLVSRKIAGKIQDLEWKKSFISKAKKYKKDVVPVYIDGKNSNFFYNLARIRAQLGIKANIEMLYLPDEMFSQKNKQVKIIIGKRIPYTHFDASKNERSWANEVRTIVYDMGQSKNR</sequence>
<dbReference type="EMBL" id="JBHUMB010000005">
    <property type="protein sequence ID" value="MFD2742071.1"/>
    <property type="molecule type" value="Genomic_DNA"/>
</dbReference>
<keyword evidence="3" id="KW-1185">Reference proteome</keyword>
<name>A0ABW5UAT1_9SPHI</name>
<feature type="domain" description="Phospholipid/glycerol acyltransferase" evidence="1">
    <location>
        <begin position="85"/>
        <end position="201"/>
    </location>
</feature>
<organism evidence="2 3">
    <name type="scientific">Sphingobacterium populi</name>
    <dbReference type="NCBI Taxonomy" id="1812824"/>
    <lineage>
        <taxon>Bacteria</taxon>
        <taxon>Pseudomonadati</taxon>
        <taxon>Bacteroidota</taxon>
        <taxon>Sphingobacteriia</taxon>
        <taxon>Sphingobacteriales</taxon>
        <taxon>Sphingobacteriaceae</taxon>
        <taxon>Sphingobacterium</taxon>
    </lineage>
</organism>
<accession>A0ABW5UAT1</accession>
<comment type="caution">
    <text evidence="2">The sequence shown here is derived from an EMBL/GenBank/DDBJ whole genome shotgun (WGS) entry which is preliminary data.</text>
</comment>
<proteinExistence type="predicted"/>
<keyword evidence="2" id="KW-0808">Transferase</keyword>
<evidence type="ECO:0000259" key="1">
    <source>
        <dbReference type="SMART" id="SM00563"/>
    </source>
</evidence>
<gene>
    <name evidence="2" type="ORF">ACFSQ6_01535</name>
</gene>
<protein>
    <submittedName>
        <fullName evidence="2">1-acyl-sn-glycerol-3-phosphate acyltransferase</fullName>
    </submittedName>
</protein>
<dbReference type="GO" id="GO:0016746">
    <property type="term" value="F:acyltransferase activity"/>
    <property type="evidence" value="ECO:0007669"/>
    <property type="project" value="UniProtKB-KW"/>
</dbReference>
<evidence type="ECO:0000313" key="3">
    <source>
        <dbReference type="Proteomes" id="UP001597418"/>
    </source>
</evidence>
<dbReference type="SMART" id="SM00563">
    <property type="entry name" value="PlsC"/>
    <property type="match status" value="1"/>
</dbReference>